<keyword evidence="4" id="KW-1185">Reference proteome</keyword>
<feature type="signal peptide" evidence="1">
    <location>
        <begin position="1"/>
        <end position="20"/>
    </location>
</feature>
<keyword evidence="1" id="KW-0732">Signal</keyword>
<dbReference type="EnsemblPlants" id="Pp3c4_27500V3.1">
    <property type="protein sequence ID" value="Pp3c4_27500V3.1"/>
    <property type="gene ID" value="Pp3c4_27500"/>
</dbReference>
<evidence type="ECO:0000256" key="1">
    <source>
        <dbReference type="SAM" id="SignalP"/>
    </source>
</evidence>
<evidence type="ECO:0000313" key="2">
    <source>
        <dbReference type="EMBL" id="PNR55920.1"/>
    </source>
</evidence>
<dbReference type="Proteomes" id="UP000006727">
    <property type="component" value="Chromosome 4"/>
</dbReference>
<accession>A0A2K1KQ72</accession>
<gene>
    <name evidence="2" type="ORF">PHYPA_006817</name>
</gene>
<dbReference type="AlphaFoldDB" id="A0A2K1KQ72"/>
<feature type="chain" id="PRO_5036043061" description="Secreted protein" evidence="1">
    <location>
        <begin position="21"/>
        <end position="85"/>
    </location>
</feature>
<organism evidence="2">
    <name type="scientific">Physcomitrium patens</name>
    <name type="common">Spreading-leaved earth moss</name>
    <name type="synonym">Physcomitrella patens</name>
    <dbReference type="NCBI Taxonomy" id="3218"/>
    <lineage>
        <taxon>Eukaryota</taxon>
        <taxon>Viridiplantae</taxon>
        <taxon>Streptophyta</taxon>
        <taxon>Embryophyta</taxon>
        <taxon>Bryophyta</taxon>
        <taxon>Bryophytina</taxon>
        <taxon>Bryopsida</taxon>
        <taxon>Funariidae</taxon>
        <taxon>Funariales</taxon>
        <taxon>Funariaceae</taxon>
        <taxon>Physcomitrium</taxon>
    </lineage>
</organism>
<evidence type="ECO:0000313" key="4">
    <source>
        <dbReference type="Proteomes" id="UP000006727"/>
    </source>
</evidence>
<reference evidence="3" key="3">
    <citation type="submission" date="2020-12" db="UniProtKB">
        <authorList>
            <consortium name="EnsemblPlants"/>
        </authorList>
    </citation>
    <scope>IDENTIFICATION</scope>
</reference>
<dbReference type="EMBL" id="ABEU02000004">
    <property type="protein sequence ID" value="PNR55920.1"/>
    <property type="molecule type" value="Genomic_DNA"/>
</dbReference>
<protein>
    <recommendedName>
        <fullName evidence="5">Secreted protein</fullName>
    </recommendedName>
</protein>
<name>A0A2K1KQ72_PHYPA</name>
<sequence>MAGFCIAVTILLLVARHVQDTHFLFLSTRETRQSAATLSFADVTTTASNTGAGQEQVVGKTCTSLGNCLDSHGGSGLDKCDHFKF</sequence>
<proteinExistence type="predicted"/>
<dbReference type="InParanoid" id="A0A2K1KQ72"/>
<evidence type="ECO:0008006" key="5">
    <source>
        <dbReference type="Google" id="ProtNLM"/>
    </source>
</evidence>
<evidence type="ECO:0000313" key="3">
    <source>
        <dbReference type="EnsemblPlants" id="Pp3c4_27500V3.1"/>
    </source>
</evidence>
<dbReference type="Gramene" id="Pp3c4_27500V3.1">
    <property type="protein sequence ID" value="Pp3c4_27500V3.1"/>
    <property type="gene ID" value="Pp3c4_27500"/>
</dbReference>
<reference evidence="2 4" key="1">
    <citation type="journal article" date="2008" name="Science">
        <title>The Physcomitrella genome reveals evolutionary insights into the conquest of land by plants.</title>
        <authorList>
            <person name="Rensing S."/>
            <person name="Lang D."/>
            <person name="Zimmer A."/>
            <person name="Terry A."/>
            <person name="Salamov A."/>
            <person name="Shapiro H."/>
            <person name="Nishiyama T."/>
            <person name="Perroud P.-F."/>
            <person name="Lindquist E."/>
            <person name="Kamisugi Y."/>
            <person name="Tanahashi T."/>
            <person name="Sakakibara K."/>
            <person name="Fujita T."/>
            <person name="Oishi K."/>
            <person name="Shin-I T."/>
            <person name="Kuroki Y."/>
            <person name="Toyoda A."/>
            <person name="Suzuki Y."/>
            <person name="Hashimoto A."/>
            <person name="Yamaguchi K."/>
            <person name="Sugano A."/>
            <person name="Kohara Y."/>
            <person name="Fujiyama A."/>
            <person name="Anterola A."/>
            <person name="Aoki S."/>
            <person name="Ashton N."/>
            <person name="Barbazuk W.B."/>
            <person name="Barker E."/>
            <person name="Bennetzen J."/>
            <person name="Bezanilla M."/>
            <person name="Blankenship R."/>
            <person name="Cho S.H."/>
            <person name="Dutcher S."/>
            <person name="Estelle M."/>
            <person name="Fawcett J.A."/>
            <person name="Gundlach H."/>
            <person name="Hanada K."/>
            <person name="Heyl A."/>
            <person name="Hicks K.A."/>
            <person name="Hugh J."/>
            <person name="Lohr M."/>
            <person name="Mayer K."/>
            <person name="Melkozernov A."/>
            <person name="Murata T."/>
            <person name="Nelson D."/>
            <person name="Pils B."/>
            <person name="Prigge M."/>
            <person name="Reiss B."/>
            <person name="Renner T."/>
            <person name="Rombauts S."/>
            <person name="Rushton P."/>
            <person name="Sanderfoot A."/>
            <person name="Schween G."/>
            <person name="Shiu S.-H."/>
            <person name="Stueber K."/>
            <person name="Theodoulou F.L."/>
            <person name="Tu H."/>
            <person name="Van de Peer Y."/>
            <person name="Verrier P.J."/>
            <person name="Waters E."/>
            <person name="Wood A."/>
            <person name="Yang L."/>
            <person name="Cove D."/>
            <person name="Cuming A."/>
            <person name="Hasebe M."/>
            <person name="Lucas S."/>
            <person name="Mishler D.B."/>
            <person name="Reski R."/>
            <person name="Grigoriev I."/>
            <person name="Quatrano R.S."/>
            <person name="Boore J.L."/>
        </authorList>
    </citation>
    <scope>NUCLEOTIDE SEQUENCE [LARGE SCALE GENOMIC DNA]</scope>
    <source>
        <strain evidence="3 4">cv. Gransden 2004</strain>
    </source>
</reference>
<reference evidence="2 4" key="2">
    <citation type="journal article" date="2018" name="Plant J.">
        <title>The Physcomitrella patens chromosome-scale assembly reveals moss genome structure and evolution.</title>
        <authorList>
            <person name="Lang D."/>
            <person name="Ullrich K.K."/>
            <person name="Murat F."/>
            <person name="Fuchs J."/>
            <person name="Jenkins J."/>
            <person name="Haas F.B."/>
            <person name="Piednoel M."/>
            <person name="Gundlach H."/>
            <person name="Van Bel M."/>
            <person name="Meyberg R."/>
            <person name="Vives C."/>
            <person name="Morata J."/>
            <person name="Symeonidi A."/>
            <person name="Hiss M."/>
            <person name="Muchero W."/>
            <person name="Kamisugi Y."/>
            <person name="Saleh O."/>
            <person name="Blanc G."/>
            <person name="Decker E.L."/>
            <person name="van Gessel N."/>
            <person name="Grimwood J."/>
            <person name="Hayes R.D."/>
            <person name="Graham S.W."/>
            <person name="Gunter L.E."/>
            <person name="McDaniel S.F."/>
            <person name="Hoernstein S.N.W."/>
            <person name="Larsson A."/>
            <person name="Li F.W."/>
            <person name="Perroud P.F."/>
            <person name="Phillips J."/>
            <person name="Ranjan P."/>
            <person name="Rokshar D.S."/>
            <person name="Rothfels C.J."/>
            <person name="Schneider L."/>
            <person name="Shu S."/>
            <person name="Stevenson D.W."/>
            <person name="Thummler F."/>
            <person name="Tillich M."/>
            <person name="Villarreal Aguilar J.C."/>
            <person name="Widiez T."/>
            <person name="Wong G.K."/>
            <person name="Wymore A."/>
            <person name="Zhang Y."/>
            <person name="Zimmer A.D."/>
            <person name="Quatrano R.S."/>
            <person name="Mayer K.F.X."/>
            <person name="Goodstein D."/>
            <person name="Casacuberta J.M."/>
            <person name="Vandepoele K."/>
            <person name="Reski R."/>
            <person name="Cuming A.C."/>
            <person name="Tuskan G.A."/>
            <person name="Maumus F."/>
            <person name="Salse J."/>
            <person name="Schmutz J."/>
            <person name="Rensing S.A."/>
        </authorList>
    </citation>
    <scope>NUCLEOTIDE SEQUENCE [LARGE SCALE GENOMIC DNA]</scope>
    <source>
        <strain evidence="3 4">cv. Gransden 2004</strain>
    </source>
</reference>